<evidence type="ECO:0000256" key="7">
    <source>
        <dbReference type="ARBA" id="ARBA00022833"/>
    </source>
</evidence>
<protein>
    <submittedName>
        <fullName evidence="13">Zinc finger protein 480-like</fullName>
    </submittedName>
</protein>
<dbReference type="GO" id="GO:0001228">
    <property type="term" value="F:DNA-binding transcription activator activity, RNA polymerase II-specific"/>
    <property type="evidence" value="ECO:0007669"/>
    <property type="project" value="TreeGrafter"/>
</dbReference>
<dbReference type="FunFam" id="3.30.160.60:FF:001155">
    <property type="entry name" value="Zinc finger 30C"/>
    <property type="match status" value="1"/>
</dbReference>
<keyword evidence="8" id="KW-0238">DNA-binding</keyword>
<dbReference type="GO" id="GO:0005634">
    <property type="term" value="C:nucleus"/>
    <property type="evidence" value="ECO:0007669"/>
    <property type="project" value="UniProtKB-SubCell"/>
</dbReference>
<feature type="domain" description="C2H2-type" evidence="12">
    <location>
        <begin position="438"/>
        <end position="465"/>
    </location>
</feature>
<evidence type="ECO:0000256" key="6">
    <source>
        <dbReference type="ARBA" id="ARBA00022771"/>
    </source>
</evidence>
<evidence type="ECO:0000313" key="14">
    <source>
        <dbReference type="Proteomes" id="UP000694620"/>
    </source>
</evidence>
<dbReference type="FunFam" id="3.30.160.60:FF:000912">
    <property type="entry name" value="Zinc finger protein 660"/>
    <property type="match status" value="1"/>
</dbReference>
<accession>A0A8C4RCU1</accession>
<gene>
    <name evidence="13" type="primary">LOC114664931</name>
</gene>
<dbReference type="RefSeq" id="XP_028675084.1">
    <property type="nucleotide sequence ID" value="XM_028819251.2"/>
</dbReference>
<dbReference type="PROSITE" id="PS00028">
    <property type="entry name" value="ZINC_FINGER_C2H2_1"/>
    <property type="match status" value="11"/>
</dbReference>
<reference evidence="13" key="2">
    <citation type="submission" date="2025-08" db="UniProtKB">
        <authorList>
            <consortium name="Ensembl"/>
        </authorList>
    </citation>
    <scope>IDENTIFICATION</scope>
</reference>
<proteinExistence type="inferred from homology"/>
<comment type="similarity">
    <text evidence="3">Belongs to the krueppel C2H2-type zinc-finger protein family.</text>
</comment>
<reference evidence="13" key="1">
    <citation type="submission" date="2021-06" db="EMBL/GenBank/DDBJ databases">
        <authorList>
            <consortium name="Wellcome Sanger Institute Data Sharing"/>
        </authorList>
    </citation>
    <scope>NUCLEOTIDE SEQUENCE [LARGE SCALE GENOMIC DNA]</scope>
</reference>
<dbReference type="OrthoDB" id="10377288at2759"/>
<feature type="region of interest" description="Disordered" evidence="11">
    <location>
        <begin position="273"/>
        <end position="336"/>
    </location>
</feature>
<dbReference type="GeneTree" id="ENSGT00940000153805"/>
<evidence type="ECO:0000256" key="5">
    <source>
        <dbReference type="ARBA" id="ARBA00022737"/>
    </source>
</evidence>
<keyword evidence="6 10" id="KW-0863">Zinc-finger</keyword>
<feature type="region of interest" description="Disordered" evidence="11">
    <location>
        <begin position="105"/>
        <end position="140"/>
    </location>
</feature>
<evidence type="ECO:0000313" key="13">
    <source>
        <dbReference type="Ensembl" id="ENSECRP00000000758.1"/>
    </source>
</evidence>
<dbReference type="GeneID" id="114664931"/>
<keyword evidence="9" id="KW-0539">Nucleus</keyword>
<dbReference type="SMART" id="SM00355">
    <property type="entry name" value="ZnF_C2H2"/>
    <property type="match status" value="11"/>
</dbReference>
<dbReference type="GO" id="GO:0000978">
    <property type="term" value="F:RNA polymerase II cis-regulatory region sequence-specific DNA binding"/>
    <property type="evidence" value="ECO:0007669"/>
    <property type="project" value="TreeGrafter"/>
</dbReference>
<feature type="domain" description="C2H2-type" evidence="12">
    <location>
        <begin position="326"/>
        <end position="353"/>
    </location>
</feature>
<evidence type="ECO:0000256" key="10">
    <source>
        <dbReference type="PROSITE-ProRule" id="PRU00042"/>
    </source>
</evidence>
<dbReference type="InterPro" id="IPR036236">
    <property type="entry name" value="Znf_C2H2_sf"/>
</dbReference>
<feature type="compositionally biased region" description="Basic and acidic residues" evidence="11">
    <location>
        <begin position="112"/>
        <end position="128"/>
    </location>
</feature>
<evidence type="ECO:0000256" key="3">
    <source>
        <dbReference type="ARBA" id="ARBA00006991"/>
    </source>
</evidence>
<feature type="domain" description="C2H2-type" evidence="12">
    <location>
        <begin position="466"/>
        <end position="493"/>
    </location>
</feature>
<evidence type="ECO:0000256" key="11">
    <source>
        <dbReference type="SAM" id="MobiDB-lite"/>
    </source>
</evidence>
<feature type="domain" description="C2H2-type" evidence="12">
    <location>
        <begin position="606"/>
        <end position="633"/>
    </location>
</feature>
<feature type="domain" description="C2H2-type" evidence="12">
    <location>
        <begin position="494"/>
        <end position="521"/>
    </location>
</feature>
<evidence type="ECO:0000256" key="4">
    <source>
        <dbReference type="ARBA" id="ARBA00022723"/>
    </source>
</evidence>
<keyword evidence="14" id="KW-1185">Reference proteome</keyword>
<dbReference type="GO" id="GO:0008270">
    <property type="term" value="F:zinc ion binding"/>
    <property type="evidence" value="ECO:0007669"/>
    <property type="project" value="UniProtKB-KW"/>
</dbReference>
<dbReference type="InterPro" id="IPR013087">
    <property type="entry name" value="Znf_C2H2_type"/>
</dbReference>
<dbReference type="SUPFAM" id="SSF57667">
    <property type="entry name" value="beta-beta-alpha zinc fingers"/>
    <property type="match status" value="7"/>
</dbReference>
<name>A0A8C4RCU1_ERPCA</name>
<dbReference type="FunFam" id="3.30.160.60:FF:000759">
    <property type="entry name" value="zinc finger protein 16"/>
    <property type="match status" value="1"/>
</dbReference>
<comment type="function">
    <text evidence="1">May be involved in transcriptional regulation.</text>
</comment>
<keyword evidence="7" id="KW-0862">Zinc</keyword>
<dbReference type="FunFam" id="3.30.160.60:FF:000155">
    <property type="entry name" value="zinc finger protein 133 isoform X1"/>
    <property type="match status" value="1"/>
</dbReference>
<feature type="domain" description="C2H2-type" evidence="12">
    <location>
        <begin position="578"/>
        <end position="605"/>
    </location>
</feature>
<keyword evidence="5" id="KW-0677">Repeat</keyword>
<organism evidence="13 14">
    <name type="scientific">Erpetoichthys calabaricus</name>
    <name type="common">Rope fish</name>
    <name type="synonym">Calamoichthys calabaricus</name>
    <dbReference type="NCBI Taxonomy" id="27687"/>
    <lineage>
        <taxon>Eukaryota</taxon>
        <taxon>Metazoa</taxon>
        <taxon>Chordata</taxon>
        <taxon>Craniata</taxon>
        <taxon>Vertebrata</taxon>
        <taxon>Euteleostomi</taxon>
        <taxon>Actinopterygii</taxon>
        <taxon>Polypteriformes</taxon>
        <taxon>Polypteridae</taxon>
        <taxon>Erpetoichthys</taxon>
    </lineage>
</organism>
<feature type="domain" description="C2H2-type" evidence="12">
    <location>
        <begin position="634"/>
        <end position="661"/>
    </location>
</feature>
<feature type="domain" description="C2H2-type" evidence="12">
    <location>
        <begin position="410"/>
        <end position="437"/>
    </location>
</feature>
<dbReference type="FunFam" id="3.30.160.60:FF:002343">
    <property type="entry name" value="Zinc finger protein 33A"/>
    <property type="match status" value="5"/>
</dbReference>
<dbReference type="PROSITE" id="PS50157">
    <property type="entry name" value="ZINC_FINGER_C2H2_2"/>
    <property type="match status" value="12"/>
</dbReference>
<dbReference type="PANTHER" id="PTHR24393">
    <property type="entry name" value="ZINC FINGER PROTEIN"/>
    <property type="match status" value="1"/>
</dbReference>
<dbReference type="AlphaFoldDB" id="A0A8C4RCU1"/>
<dbReference type="Proteomes" id="UP000694620">
    <property type="component" value="Chromosome 1"/>
</dbReference>
<dbReference type="Ensembl" id="ENSECRT00000000772.1">
    <property type="protein sequence ID" value="ENSECRP00000000758.1"/>
    <property type="gene ID" value="ENSECRG00000000489.1"/>
</dbReference>
<keyword evidence="4" id="KW-0479">Metal-binding</keyword>
<evidence type="ECO:0000256" key="1">
    <source>
        <dbReference type="ARBA" id="ARBA00003767"/>
    </source>
</evidence>
<feature type="domain" description="C2H2-type" evidence="12">
    <location>
        <begin position="382"/>
        <end position="409"/>
    </location>
</feature>
<feature type="domain" description="C2H2-type" evidence="12">
    <location>
        <begin position="522"/>
        <end position="549"/>
    </location>
</feature>
<reference evidence="13" key="3">
    <citation type="submission" date="2025-09" db="UniProtKB">
        <authorList>
            <consortium name="Ensembl"/>
        </authorList>
    </citation>
    <scope>IDENTIFICATION</scope>
</reference>
<evidence type="ECO:0000256" key="2">
    <source>
        <dbReference type="ARBA" id="ARBA00004123"/>
    </source>
</evidence>
<feature type="domain" description="C2H2-type" evidence="12">
    <location>
        <begin position="550"/>
        <end position="577"/>
    </location>
</feature>
<evidence type="ECO:0000259" key="12">
    <source>
        <dbReference type="PROSITE" id="PS50157"/>
    </source>
</evidence>
<dbReference type="Pfam" id="PF00096">
    <property type="entry name" value="zf-C2H2"/>
    <property type="match status" value="10"/>
</dbReference>
<feature type="compositionally biased region" description="Basic and acidic residues" evidence="11">
    <location>
        <begin position="322"/>
        <end position="336"/>
    </location>
</feature>
<dbReference type="FunFam" id="3.30.160.60:FF:000176">
    <property type="entry name" value="zinc finger protein 70"/>
    <property type="match status" value="1"/>
</dbReference>
<feature type="compositionally biased region" description="Polar residues" evidence="11">
    <location>
        <begin position="273"/>
        <end position="295"/>
    </location>
</feature>
<evidence type="ECO:0000256" key="8">
    <source>
        <dbReference type="ARBA" id="ARBA00023125"/>
    </source>
</evidence>
<evidence type="ECO:0000256" key="9">
    <source>
        <dbReference type="ARBA" id="ARBA00023242"/>
    </source>
</evidence>
<dbReference type="Gene3D" id="3.30.160.60">
    <property type="entry name" value="Classic Zinc Finger"/>
    <property type="match status" value="12"/>
</dbReference>
<feature type="domain" description="C2H2-type" evidence="12">
    <location>
        <begin position="354"/>
        <end position="381"/>
    </location>
</feature>
<dbReference type="FunFam" id="3.30.160.60:FF:000275">
    <property type="entry name" value="zinc finger protein 90 homolog"/>
    <property type="match status" value="1"/>
</dbReference>
<sequence>MICFRTTSRGRRREEAAAIYSNTKLGVTEHICEADIKTMEIPAVNMKEEEDCEWQSVHLKQESPSIKDEDHELVTVGIKEEAEETSVSIETNRQKSMECADLKVTSESLQSDTKRTEEMPSVRTREDQPSPTPQSGESVTLGGLLKLGTLTGTQPCTGQNAVVSRNMREKEKAAVRYNIPMDVKQETCDVDTNIMELTVNIKEEDCEWESIYPKQESLSIEEEDSELQPVSIKEEVEEKPVSIEKHNHTNLKNIEEGALHNGCQDGVVTRLDSSQSRHCSSPEPSVNVKSESLQSDTKRTEETTPVRTRRNQPPPTMKSGKRNNDHDSLECGKEFSGRSALQKHTRVYAREKPYICNECGKQFSKKSNLQTHKRTHTGEKPYTCNECGKEFSKKSNLQKHTRIHTGEKPYHCNECGKQFLRRGHLQSHKRTHTGEKPYICNECGKQFSKKSNLQKHTRIHTGEKPYHCNECGKQFLRRGHLQTHKRTHTGEKPYTCNECGKEFSEMGNLQRHRRIHTREKPYCCNECGKQFSVLGNLQKHTRVHTREKPYCCNECGKQFSEMGNLQCHKRIHTREKPYCCNECGKQFSHLSSMKNHTRVHTGEKPYCCNECGKLFSQIGSLQAHTRIHTGEKLYICNECGKQFSQMGSLQIHTRVHTRIKTVAVQKSVQKNKHISGLE</sequence>
<dbReference type="PANTHER" id="PTHR24393:SF151">
    <property type="entry name" value="C2H2-TYPE DOMAIN-CONTAINING PROTEIN"/>
    <property type="match status" value="1"/>
</dbReference>
<comment type="subcellular location">
    <subcellularLocation>
        <location evidence="2">Nucleus</location>
    </subcellularLocation>
</comment>